<gene>
    <name evidence="1" type="ORF">A2304_04845</name>
</gene>
<evidence type="ECO:0008006" key="3">
    <source>
        <dbReference type="Google" id="ProtNLM"/>
    </source>
</evidence>
<proteinExistence type="predicted"/>
<accession>A0A1F7W7L9</accession>
<name>A0A1F7W7L9_9BACT</name>
<protein>
    <recommendedName>
        <fullName evidence="3">Lactamase</fullName>
    </recommendedName>
</protein>
<evidence type="ECO:0000313" key="1">
    <source>
        <dbReference type="EMBL" id="OGL98793.1"/>
    </source>
</evidence>
<sequence>MLAWYDLRVIHELNMQISWLGLSCFEITTSTTTGEVSLVVDPYGNETGLRFPRTLEADIVCVSHDESDANNLSAVGGDPFVVKMPGEFEIKDVFVYANQSEGTILFRIESEGMRVAHLGALNRVLTNKELEELGTVDVLMVPVGGGRVLTPKLAAEVISQIEPRVVVPMTHAVPNMKETLATADDFCKAIGACRREATNKFKFARKDLPEEDMLIMELART</sequence>
<dbReference type="AlphaFoldDB" id="A0A1F7W7L9"/>
<evidence type="ECO:0000313" key="2">
    <source>
        <dbReference type="Proteomes" id="UP000176501"/>
    </source>
</evidence>
<dbReference type="SUPFAM" id="SSF56281">
    <property type="entry name" value="Metallo-hydrolase/oxidoreductase"/>
    <property type="match status" value="1"/>
</dbReference>
<organism evidence="1 2">
    <name type="scientific">Candidatus Uhrbacteria bacterium RIFOXYB2_FULL_57_15</name>
    <dbReference type="NCBI Taxonomy" id="1802422"/>
    <lineage>
        <taxon>Bacteria</taxon>
        <taxon>Candidatus Uhriibacteriota</taxon>
    </lineage>
</organism>
<dbReference type="PANTHER" id="PTHR39189">
    <property type="entry name" value="UPF0173 METAL-DEPENDENT HYDROLASE YTKL"/>
    <property type="match status" value="1"/>
</dbReference>
<dbReference type="Pfam" id="PF13483">
    <property type="entry name" value="Lactamase_B_3"/>
    <property type="match status" value="1"/>
</dbReference>
<dbReference type="InterPro" id="IPR036866">
    <property type="entry name" value="RibonucZ/Hydroxyglut_hydro"/>
</dbReference>
<dbReference type="Gene3D" id="3.60.15.10">
    <property type="entry name" value="Ribonuclease Z/Hydroxyacylglutathione hydrolase-like"/>
    <property type="match status" value="1"/>
</dbReference>
<reference evidence="1 2" key="1">
    <citation type="journal article" date="2016" name="Nat. Commun.">
        <title>Thousands of microbial genomes shed light on interconnected biogeochemical processes in an aquifer system.</title>
        <authorList>
            <person name="Anantharaman K."/>
            <person name="Brown C.T."/>
            <person name="Hug L.A."/>
            <person name="Sharon I."/>
            <person name="Castelle C.J."/>
            <person name="Probst A.J."/>
            <person name="Thomas B.C."/>
            <person name="Singh A."/>
            <person name="Wilkins M.J."/>
            <person name="Karaoz U."/>
            <person name="Brodie E.L."/>
            <person name="Williams K.H."/>
            <person name="Hubbard S.S."/>
            <person name="Banfield J.F."/>
        </authorList>
    </citation>
    <scope>NUCLEOTIDE SEQUENCE [LARGE SCALE GENOMIC DNA]</scope>
</reference>
<comment type="caution">
    <text evidence="1">The sequence shown here is derived from an EMBL/GenBank/DDBJ whole genome shotgun (WGS) entry which is preliminary data.</text>
</comment>
<dbReference type="PANTHER" id="PTHR39189:SF1">
    <property type="entry name" value="UPF0173 METAL-DEPENDENT HYDROLASE YTKL"/>
    <property type="match status" value="1"/>
</dbReference>
<dbReference type="EMBL" id="MGFE01000015">
    <property type="protein sequence ID" value="OGL98793.1"/>
    <property type="molecule type" value="Genomic_DNA"/>
</dbReference>
<dbReference type="Proteomes" id="UP000176501">
    <property type="component" value="Unassembled WGS sequence"/>
</dbReference>